<reference evidence="1" key="1">
    <citation type="submission" date="2022-11" db="EMBL/GenBank/DDBJ databases">
        <authorList>
            <person name="Morgan W.R."/>
            <person name="Tartar A."/>
        </authorList>
    </citation>
    <scope>NUCLEOTIDE SEQUENCE</scope>
    <source>
        <strain evidence="1">ARSEF 373</strain>
    </source>
</reference>
<proteinExistence type="predicted"/>
<dbReference type="EMBL" id="DAKRPA010000105">
    <property type="protein sequence ID" value="DAZ98495.1"/>
    <property type="molecule type" value="Genomic_DNA"/>
</dbReference>
<dbReference type="AlphaFoldDB" id="A0AAV2YUB9"/>
<organism evidence="1 2">
    <name type="scientific">Lagenidium giganteum</name>
    <dbReference type="NCBI Taxonomy" id="4803"/>
    <lineage>
        <taxon>Eukaryota</taxon>
        <taxon>Sar</taxon>
        <taxon>Stramenopiles</taxon>
        <taxon>Oomycota</taxon>
        <taxon>Peronosporomycetes</taxon>
        <taxon>Pythiales</taxon>
        <taxon>Pythiaceae</taxon>
    </lineage>
</organism>
<evidence type="ECO:0000313" key="2">
    <source>
        <dbReference type="Proteomes" id="UP001146120"/>
    </source>
</evidence>
<evidence type="ECO:0000313" key="1">
    <source>
        <dbReference type="EMBL" id="DAZ98495.1"/>
    </source>
</evidence>
<reference evidence="1" key="2">
    <citation type="journal article" date="2023" name="Microbiol Resour">
        <title>Decontamination and Annotation of the Draft Genome Sequence of the Oomycete Lagenidium giganteum ARSEF 373.</title>
        <authorList>
            <person name="Morgan W.R."/>
            <person name="Tartar A."/>
        </authorList>
    </citation>
    <scope>NUCLEOTIDE SEQUENCE</scope>
    <source>
        <strain evidence="1">ARSEF 373</strain>
    </source>
</reference>
<name>A0AAV2YUB9_9STRA</name>
<gene>
    <name evidence="1" type="ORF">N0F65_004932</name>
</gene>
<accession>A0AAV2YUB9</accession>
<protein>
    <submittedName>
        <fullName evidence="1">Uncharacterized protein</fullName>
    </submittedName>
</protein>
<keyword evidence="2" id="KW-1185">Reference proteome</keyword>
<dbReference type="Proteomes" id="UP001146120">
    <property type="component" value="Unassembled WGS sequence"/>
</dbReference>
<sequence length="82" mass="9375">MQMASVGGQSNQYKRKPSCRSGIMYDDYDIVDPGTLCDAERRNTETLVRDGRFRHFSTVSITDSDISIDDIKEVRCSKEHEI</sequence>
<comment type="caution">
    <text evidence="1">The sequence shown here is derived from an EMBL/GenBank/DDBJ whole genome shotgun (WGS) entry which is preliminary data.</text>
</comment>